<gene>
    <name evidence="1" type="ORF">HPB50_025620</name>
</gene>
<evidence type="ECO:0000313" key="2">
    <source>
        <dbReference type="Proteomes" id="UP000821845"/>
    </source>
</evidence>
<accession>A0ACB7SIR9</accession>
<evidence type="ECO:0000313" key="1">
    <source>
        <dbReference type="EMBL" id="KAH6934600.1"/>
    </source>
</evidence>
<dbReference type="EMBL" id="CM023484">
    <property type="protein sequence ID" value="KAH6934600.1"/>
    <property type="molecule type" value="Genomic_DNA"/>
</dbReference>
<proteinExistence type="predicted"/>
<comment type="caution">
    <text evidence="1">The sequence shown here is derived from an EMBL/GenBank/DDBJ whole genome shotgun (WGS) entry which is preliminary data.</text>
</comment>
<organism evidence="1 2">
    <name type="scientific">Hyalomma asiaticum</name>
    <name type="common">Tick</name>
    <dbReference type="NCBI Taxonomy" id="266040"/>
    <lineage>
        <taxon>Eukaryota</taxon>
        <taxon>Metazoa</taxon>
        <taxon>Ecdysozoa</taxon>
        <taxon>Arthropoda</taxon>
        <taxon>Chelicerata</taxon>
        <taxon>Arachnida</taxon>
        <taxon>Acari</taxon>
        <taxon>Parasitiformes</taxon>
        <taxon>Ixodida</taxon>
        <taxon>Ixodoidea</taxon>
        <taxon>Ixodidae</taxon>
        <taxon>Hyalomminae</taxon>
        <taxon>Hyalomma</taxon>
    </lineage>
</organism>
<protein>
    <submittedName>
        <fullName evidence="1">Uncharacterized protein</fullName>
    </submittedName>
</protein>
<reference evidence="1" key="1">
    <citation type="submission" date="2020-05" db="EMBL/GenBank/DDBJ databases">
        <title>Large-scale comparative analyses of tick genomes elucidate their genetic diversity and vector capacities.</title>
        <authorList>
            <person name="Jia N."/>
            <person name="Wang J."/>
            <person name="Shi W."/>
            <person name="Du L."/>
            <person name="Sun Y."/>
            <person name="Zhan W."/>
            <person name="Jiang J."/>
            <person name="Wang Q."/>
            <person name="Zhang B."/>
            <person name="Ji P."/>
            <person name="Sakyi L.B."/>
            <person name="Cui X."/>
            <person name="Yuan T."/>
            <person name="Jiang B."/>
            <person name="Yang W."/>
            <person name="Lam T.T.-Y."/>
            <person name="Chang Q."/>
            <person name="Ding S."/>
            <person name="Wang X."/>
            <person name="Zhu J."/>
            <person name="Ruan X."/>
            <person name="Zhao L."/>
            <person name="Wei J."/>
            <person name="Que T."/>
            <person name="Du C."/>
            <person name="Cheng J."/>
            <person name="Dai P."/>
            <person name="Han X."/>
            <person name="Huang E."/>
            <person name="Gao Y."/>
            <person name="Liu J."/>
            <person name="Shao H."/>
            <person name="Ye R."/>
            <person name="Li L."/>
            <person name="Wei W."/>
            <person name="Wang X."/>
            <person name="Wang C."/>
            <person name="Yang T."/>
            <person name="Huo Q."/>
            <person name="Li W."/>
            <person name="Guo W."/>
            <person name="Chen H."/>
            <person name="Zhou L."/>
            <person name="Ni X."/>
            <person name="Tian J."/>
            <person name="Zhou Y."/>
            <person name="Sheng Y."/>
            <person name="Liu T."/>
            <person name="Pan Y."/>
            <person name="Xia L."/>
            <person name="Li J."/>
            <person name="Zhao F."/>
            <person name="Cao W."/>
        </authorList>
    </citation>
    <scope>NUCLEOTIDE SEQUENCE</scope>
    <source>
        <strain evidence="1">Hyas-2018</strain>
    </source>
</reference>
<keyword evidence="2" id="KW-1185">Reference proteome</keyword>
<name>A0ACB7SIR9_HYAAI</name>
<dbReference type="Proteomes" id="UP000821845">
    <property type="component" value="Chromosome 4"/>
</dbReference>
<sequence>MRRQPDCGASTAALSAPASRRAGGSNLGPGSMLAALSCRGPESKAPSSSPLAAGAAGPPSLAGGLTPMAHQPPAEERLLPNGNVCHFAGCGCADGVSGEIRAALKECVSNMRQQQQLQQQQEQQLRLQQHHGHQSQQQSQQQQQQSGGGLCGCPVLLRGACEHQARTAPSPASNNAASQPAPLKSLLKRASTTRPRRGSRVRFSDTLTVFSEDYPEAQLYVIRTAELTFAEVCAMYEPPPEYRDLPPFDPPDGYRDDAYLLPFLKEARAAAAAARAAAAAAAAASQQASQPQAGIPAASAQVGAQQQQQSSPQQQQHQGTVQHNATPAPPTTPVHIRVVERPPPPPPPPRTTPVATGPPAVGGAEDRVGSKVEDETQLLPPPTPEILEDLAKTAALEEAQKKDEKDAGTQKRGEEVKIDQGRPPASDAKTTTAVVVVSANDSGGGRPPPPPDVNNDRKVIVANEEDDDEDVKRREESSPVLPEDEDDAILLELKKQLECNSSGDIEADLAELLPPGLIVDDVSRKAVVDADDLKVGRHRPTVEVRPLSFRQPVLVATTPASPAATTPSTASSTPDERQEDSDSSADSQDTIILMTNEEEKKAEEANEHRSAGGFRHKLLIIGDKSPSDTSSVSSSASQDSDGSMRSSESTTNSEDRTESPTGSSGSSSGGGGGRGHVVEDDIYNDDLDALLEYGPHSNLQVRRTIERTAMRRSLTRVTDVRKRTPTNLAKSPTSSNDVSLVEKLRWLTSLDDDEDDGCSDDSEAATDHHHHHHHHQGPPPPPPVARRPPPDPGFVQDAGRTLPGYPRGGLNGAFQPRPASFSQLSDACRGSLTMLPVAARDYRMVRRVPGENHPQQNTGAASQRAQPPPPPVRRPAPQGSGGVSVGNSAKDAPPDELERFVQQDMERTERIRKRYSLSEEDEDPSFGFARRPSVRGIRSRFGSSAELMKDVQQMMHHPAMSMPGSHLSWSHPVELPPPNHKTPQQVKVMLLPRVAEEDTGRNYGSAGDIATLTRSRRAFQPAPSPVPTSSSSLSAAKDERGVPEGACSSPKVSSEPGYQGQPQQQPKSGPVSAPSATPPSMVSAGSEAVAPPPPQGVVYYSLNV</sequence>